<evidence type="ECO:0000313" key="2">
    <source>
        <dbReference type="EMBL" id="TLD95205.1"/>
    </source>
</evidence>
<dbReference type="EMBL" id="QBIU01000002">
    <property type="protein sequence ID" value="MWV70240.1"/>
    <property type="molecule type" value="Genomic_DNA"/>
</dbReference>
<evidence type="ECO:0000313" key="4">
    <source>
        <dbReference type="Proteomes" id="UP000477070"/>
    </source>
</evidence>
<dbReference type="STRING" id="1548018.LS64_01330"/>
<accession>A0A347VQ86</accession>
<dbReference type="RefSeq" id="WP_034569605.1">
    <property type="nucleotide sequence ID" value="NZ_JRMP02000003.1"/>
</dbReference>
<protein>
    <recommendedName>
        <fullName evidence="5">Na+-translocating membrane potential-generating system MpsC domain-containing protein</fullName>
    </recommendedName>
</protein>
<dbReference type="EMBL" id="JRMP02000003">
    <property type="protein sequence ID" value="TLD95205.1"/>
    <property type="molecule type" value="Genomic_DNA"/>
</dbReference>
<organism evidence="2 3">
    <name type="scientific">Helicobacter saguini</name>
    <dbReference type="NCBI Taxonomy" id="1548018"/>
    <lineage>
        <taxon>Bacteria</taxon>
        <taxon>Pseudomonadati</taxon>
        <taxon>Campylobacterota</taxon>
        <taxon>Epsilonproteobacteria</taxon>
        <taxon>Campylobacterales</taxon>
        <taxon>Helicobacteraceae</taxon>
        <taxon>Helicobacter</taxon>
    </lineage>
</organism>
<evidence type="ECO:0000313" key="1">
    <source>
        <dbReference type="EMBL" id="MWV70240.1"/>
    </source>
</evidence>
<reference evidence="2" key="3">
    <citation type="submission" date="2018-04" db="EMBL/GenBank/DDBJ databases">
        <authorList>
            <person name="Sheh A."/>
            <person name="Shen Z."/>
            <person name="Mannion A.J."/>
            <person name="Fox J.G."/>
        </authorList>
    </citation>
    <scope>NUCLEOTIDE SEQUENCE</scope>
    <source>
        <strain evidence="2">MIT 97-6194</strain>
    </source>
</reference>
<reference evidence="1 4" key="4">
    <citation type="submission" date="2019-12" db="EMBL/GenBank/DDBJ databases">
        <title>Multi-Generational Helicobacter saguini Isolates.</title>
        <authorList>
            <person name="Mannion A."/>
            <person name="Shen Z."/>
            <person name="Fox J.G."/>
        </authorList>
    </citation>
    <scope>NUCLEOTIDE SEQUENCE [LARGE SCALE GENOMIC DNA]</scope>
    <source>
        <strain evidence="1">16-048</strain>
        <strain evidence="4">16-048 (F4)</strain>
    </source>
</reference>
<evidence type="ECO:0008006" key="5">
    <source>
        <dbReference type="Google" id="ProtNLM"/>
    </source>
</evidence>
<sequence length="92" mass="10891">MKLDLNVERVINATIAKYKKECQRIMIFKTRRSDQVCIESKKQIDSIVEIIFNEIAIECKRFSIKAIKGYISKNSECGYIYNIYFESIREQV</sequence>
<keyword evidence="3" id="KW-1185">Reference proteome</keyword>
<dbReference type="Proteomes" id="UP000029714">
    <property type="component" value="Unassembled WGS sequence"/>
</dbReference>
<dbReference type="AlphaFoldDB" id="A0A347VQ86"/>
<evidence type="ECO:0000313" key="3">
    <source>
        <dbReference type="Proteomes" id="UP000029714"/>
    </source>
</evidence>
<gene>
    <name evidence="1" type="ORF">DCO61_09570</name>
    <name evidence="2" type="ORF">LS64_002240</name>
</gene>
<reference evidence="2 3" key="2">
    <citation type="journal article" date="2016" name="Infect. Immun.">
        <title>Helicobacter saguini, a Novel Helicobacter Isolated from Cotton-Top Tamarins with Ulcerative Colitis, Has Proinflammatory Properties and Induces Typhlocolitis and Dysplasia in Gnotobiotic IL-10-/- Mice.</title>
        <authorList>
            <person name="Shen Z."/>
            <person name="Mannion A."/>
            <person name="Whary M.T."/>
            <person name="Muthupalani S."/>
            <person name="Sheh A."/>
            <person name="Feng Y."/>
            <person name="Gong G."/>
            <person name="Vandamme P."/>
            <person name="Holcombe H.R."/>
            <person name="Paster B.J."/>
            <person name="Fox J.G."/>
        </authorList>
    </citation>
    <scope>NUCLEOTIDE SEQUENCE [LARGE SCALE GENOMIC DNA]</scope>
    <source>
        <strain evidence="2 3">MIT 97-6194</strain>
    </source>
</reference>
<comment type="caution">
    <text evidence="2">The sequence shown here is derived from an EMBL/GenBank/DDBJ whole genome shotgun (WGS) entry which is preliminary data.</text>
</comment>
<dbReference type="Proteomes" id="UP000477070">
    <property type="component" value="Unassembled WGS sequence"/>
</dbReference>
<proteinExistence type="predicted"/>
<reference evidence="2 3" key="1">
    <citation type="journal article" date="2014" name="Genome Announc.">
        <title>Draft genome sequences of eight enterohepatic helicobacter species isolated from both laboratory and wild rodents.</title>
        <authorList>
            <person name="Sheh A."/>
            <person name="Shen Z."/>
            <person name="Fox J.G."/>
        </authorList>
    </citation>
    <scope>NUCLEOTIDE SEQUENCE [LARGE SCALE GENOMIC DNA]</scope>
    <source>
        <strain evidence="2 3">MIT 97-6194</strain>
    </source>
</reference>
<name>A0A347VQ86_9HELI</name>